<name>A0YFC6_9GAMM</name>
<keyword evidence="5 9" id="KW-0812">Transmembrane</keyword>
<keyword evidence="4" id="KW-0410">Iron transport</keyword>
<keyword evidence="7 9" id="KW-1133">Transmembrane helix</keyword>
<dbReference type="GO" id="GO:0015093">
    <property type="term" value="F:ferrous iron transmembrane transporter activity"/>
    <property type="evidence" value="ECO:0007669"/>
    <property type="project" value="TreeGrafter"/>
</dbReference>
<feature type="transmembrane region" description="Helical" evidence="9">
    <location>
        <begin position="190"/>
        <end position="212"/>
    </location>
</feature>
<evidence type="ECO:0000313" key="12">
    <source>
        <dbReference type="EMBL" id="EAW30340.1"/>
    </source>
</evidence>
<dbReference type="InterPro" id="IPR058533">
    <property type="entry name" value="Cation_efflux_TM"/>
</dbReference>
<keyword evidence="4" id="KW-0408">Iron</keyword>
<dbReference type="InterPro" id="IPR050291">
    <property type="entry name" value="CDF_Transporter"/>
</dbReference>
<feature type="domain" description="Cation efflux protein cytoplasmic" evidence="11">
    <location>
        <begin position="221"/>
        <end position="291"/>
    </location>
</feature>
<dbReference type="Gene3D" id="3.30.70.1350">
    <property type="entry name" value="Cation efflux protein, cytoplasmic domain"/>
    <property type="match status" value="1"/>
</dbReference>
<dbReference type="GO" id="GO:0015341">
    <property type="term" value="F:zinc efflux antiporter activity"/>
    <property type="evidence" value="ECO:0007669"/>
    <property type="project" value="TreeGrafter"/>
</dbReference>
<reference evidence="12 13" key="1">
    <citation type="journal article" date="2010" name="J. Bacteriol.">
        <title>Genome sequence of the oligotrophic marine Gammaproteobacterium HTCC2143, isolated from the Oregon Coast.</title>
        <authorList>
            <person name="Oh H.M."/>
            <person name="Kang I."/>
            <person name="Ferriera S."/>
            <person name="Giovannoni S.J."/>
            <person name="Cho J.C."/>
        </authorList>
    </citation>
    <scope>NUCLEOTIDE SEQUENCE [LARGE SCALE GENOMIC DNA]</scope>
    <source>
        <strain evidence="12 13">HTCC2143</strain>
    </source>
</reference>
<dbReference type="NCBIfam" id="TIGR01297">
    <property type="entry name" value="CDF"/>
    <property type="match status" value="1"/>
</dbReference>
<dbReference type="eggNOG" id="COG0053">
    <property type="taxonomic scope" value="Bacteria"/>
</dbReference>
<dbReference type="InterPro" id="IPR027469">
    <property type="entry name" value="Cation_efflux_TMD_sf"/>
</dbReference>
<dbReference type="Gene3D" id="1.20.1510.10">
    <property type="entry name" value="Cation efflux protein transmembrane domain"/>
    <property type="match status" value="1"/>
</dbReference>
<dbReference type="GO" id="GO:0015086">
    <property type="term" value="F:cadmium ion transmembrane transporter activity"/>
    <property type="evidence" value="ECO:0007669"/>
    <property type="project" value="TreeGrafter"/>
</dbReference>
<accession>A0YFC6</accession>
<dbReference type="InterPro" id="IPR002524">
    <property type="entry name" value="Cation_efflux"/>
</dbReference>
<evidence type="ECO:0000256" key="7">
    <source>
        <dbReference type="ARBA" id="ARBA00022989"/>
    </source>
</evidence>
<protein>
    <submittedName>
        <fullName evidence="12">Cation transporter, cation diffusion facilitator (CDF) family protein</fullName>
    </submittedName>
</protein>
<keyword evidence="6" id="KW-0406">Ion transport</keyword>
<keyword evidence="13" id="KW-1185">Reference proteome</keyword>
<comment type="caution">
    <text evidence="12">The sequence shown here is derived from an EMBL/GenBank/DDBJ whole genome shotgun (WGS) entry which is preliminary data.</text>
</comment>
<comment type="subcellular location">
    <subcellularLocation>
        <location evidence="1">Membrane</location>
        <topology evidence="1">Multi-pass membrane protein</topology>
    </subcellularLocation>
</comment>
<evidence type="ECO:0000256" key="2">
    <source>
        <dbReference type="ARBA" id="ARBA00010212"/>
    </source>
</evidence>
<dbReference type="AlphaFoldDB" id="A0YFC6"/>
<dbReference type="EMBL" id="AAVT01000008">
    <property type="protein sequence ID" value="EAW30340.1"/>
    <property type="molecule type" value="Genomic_DNA"/>
</dbReference>
<feature type="transmembrane region" description="Helical" evidence="9">
    <location>
        <begin position="20"/>
        <end position="40"/>
    </location>
</feature>
<keyword evidence="6" id="KW-0862">Zinc</keyword>
<feature type="domain" description="Cation efflux protein transmembrane" evidence="10">
    <location>
        <begin position="23"/>
        <end position="212"/>
    </location>
</feature>
<gene>
    <name evidence="12" type="ORF">GP2143_09050</name>
</gene>
<evidence type="ECO:0000256" key="1">
    <source>
        <dbReference type="ARBA" id="ARBA00004141"/>
    </source>
</evidence>
<dbReference type="InterPro" id="IPR036837">
    <property type="entry name" value="Cation_efflux_CTD_sf"/>
</dbReference>
<comment type="similarity">
    <text evidence="2">Belongs to the cation diffusion facilitator (CDF) transporter (TC 2.A.4) family. FieF subfamily.</text>
</comment>
<dbReference type="GO" id="GO:0005886">
    <property type="term" value="C:plasma membrane"/>
    <property type="evidence" value="ECO:0007669"/>
    <property type="project" value="TreeGrafter"/>
</dbReference>
<keyword evidence="8 9" id="KW-0472">Membrane</keyword>
<dbReference type="STRING" id="247633.GP2143_09050"/>
<feature type="transmembrane region" description="Helical" evidence="9">
    <location>
        <begin position="122"/>
        <end position="140"/>
    </location>
</feature>
<dbReference type="GO" id="GO:0006882">
    <property type="term" value="P:intracellular zinc ion homeostasis"/>
    <property type="evidence" value="ECO:0007669"/>
    <property type="project" value="TreeGrafter"/>
</dbReference>
<feature type="transmembrane region" description="Helical" evidence="9">
    <location>
        <begin position="161"/>
        <end position="184"/>
    </location>
</feature>
<organism evidence="12 13">
    <name type="scientific">marine gamma proteobacterium HTCC2143</name>
    <dbReference type="NCBI Taxonomy" id="247633"/>
    <lineage>
        <taxon>Bacteria</taxon>
        <taxon>Pseudomonadati</taxon>
        <taxon>Pseudomonadota</taxon>
        <taxon>Gammaproteobacteria</taxon>
        <taxon>Cellvibrionales</taxon>
        <taxon>Spongiibacteraceae</taxon>
        <taxon>BD1-7 clade</taxon>
    </lineage>
</organism>
<evidence type="ECO:0000256" key="5">
    <source>
        <dbReference type="ARBA" id="ARBA00022692"/>
    </source>
</evidence>
<dbReference type="SUPFAM" id="SSF161111">
    <property type="entry name" value="Cation efflux protein transmembrane domain-like"/>
    <property type="match status" value="1"/>
</dbReference>
<dbReference type="Proteomes" id="UP000004931">
    <property type="component" value="Unassembled WGS sequence"/>
</dbReference>
<evidence type="ECO:0000256" key="4">
    <source>
        <dbReference type="ARBA" id="ARBA00022496"/>
    </source>
</evidence>
<evidence type="ECO:0000259" key="11">
    <source>
        <dbReference type="Pfam" id="PF16916"/>
    </source>
</evidence>
<dbReference type="OrthoDB" id="9806522at2"/>
<evidence type="ECO:0000313" key="13">
    <source>
        <dbReference type="Proteomes" id="UP000004931"/>
    </source>
</evidence>
<evidence type="ECO:0000259" key="10">
    <source>
        <dbReference type="Pfam" id="PF01545"/>
    </source>
</evidence>
<proteinExistence type="inferred from homology"/>
<evidence type="ECO:0000256" key="9">
    <source>
        <dbReference type="SAM" id="Phobius"/>
    </source>
</evidence>
<evidence type="ECO:0000256" key="3">
    <source>
        <dbReference type="ARBA" id="ARBA00022448"/>
    </source>
</evidence>
<evidence type="ECO:0000256" key="6">
    <source>
        <dbReference type="ARBA" id="ARBA00022906"/>
    </source>
</evidence>
<feature type="transmembrane region" description="Helical" evidence="9">
    <location>
        <begin position="89"/>
        <end position="110"/>
    </location>
</feature>
<keyword evidence="3" id="KW-0813">Transport</keyword>
<dbReference type="InterPro" id="IPR027470">
    <property type="entry name" value="Cation_efflux_CTD"/>
</dbReference>
<dbReference type="Pfam" id="PF01545">
    <property type="entry name" value="Cation_efflux"/>
    <property type="match status" value="1"/>
</dbReference>
<keyword evidence="6" id="KW-0864">Zinc transport</keyword>
<evidence type="ECO:0000256" key="8">
    <source>
        <dbReference type="ARBA" id="ARBA00023136"/>
    </source>
</evidence>
<sequence length="293" mass="32198">MTIDSGSSQINSRDSKVQRILLIEGSVNLLVFVAKLIVGLTTGSLAILGDAIHSMTDVINNVIAWSVVRLSHAPADREHPYGHRKFETLAVFFLASLLVVLAFELALRAITAEQKIIEDSNWALGVMLGVLCVNVALTIWQRRWANRLQSDILKADASHTLADVLTTIVVIVGWQLSAAGYLWLDRLCALAVASLILFLAFKLFQSAAPILVDEFALDPEILTESIEDVPGIRQVSRVRSRWIGSEKAVDLVIGVDAGLSFEDSHQIATDVELHLERKFGIADISIHVEPYNK</sequence>
<dbReference type="PANTHER" id="PTHR43840">
    <property type="entry name" value="MITOCHONDRIAL METAL TRANSPORTER 1-RELATED"/>
    <property type="match status" value="1"/>
</dbReference>
<dbReference type="SUPFAM" id="SSF160240">
    <property type="entry name" value="Cation efflux protein cytoplasmic domain-like"/>
    <property type="match status" value="1"/>
</dbReference>
<dbReference type="Pfam" id="PF16916">
    <property type="entry name" value="ZT_dimer"/>
    <property type="match status" value="1"/>
</dbReference>
<dbReference type="PANTHER" id="PTHR43840:SF15">
    <property type="entry name" value="MITOCHONDRIAL METAL TRANSPORTER 1-RELATED"/>
    <property type="match status" value="1"/>
</dbReference>